<protein>
    <submittedName>
        <fullName evidence="1">Uncharacterized protein</fullName>
    </submittedName>
</protein>
<proteinExistence type="predicted"/>
<dbReference type="AlphaFoldDB" id="A0A7S9D9P7"/>
<dbReference type="Proteomes" id="UP000594621">
    <property type="component" value="Chromosome"/>
</dbReference>
<dbReference type="KEGG" id="bcou:IC761_11135"/>
<name>A0A7S9D9P7_9BRAD</name>
<sequence>MAAFLDVCRFTPSAGGTADWTYAAAVTGYQSPAAAGVVNGRLYKYRAESADLSQWEVGEGAYNTSTGVLARTTVLFNSSGTTAKISFSATPQVAVVALKEDLISVEESNSFTTTQQAQARNNIGVTAIGAANVGQIPGTTGTTQPSAGNVGETITINSTLSFGGSGVTGNVGSASLAPGVYDVTIMGTFGGPGGTTSSDWLLAFGTTSASVSSSQAIQLHERISNSSPLADMSIVMTSASVRITVASTTTYYLCAQAAYAGAGGYGVQGQAYIRRAS</sequence>
<dbReference type="EMBL" id="CP061379">
    <property type="protein sequence ID" value="QPF93774.1"/>
    <property type="molecule type" value="Genomic_DNA"/>
</dbReference>
<reference evidence="1 2" key="1">
    <citation type="submission" date="2020-09" db="EMBL/GenBank/DDBJ databases">
        <title>Complete genomes of bradyrhizobia occurring on native shrubby legumes in Australia.</title>
        <authorList>
            <person name="Lafay B."/>
        </authorList>
    </citation>
    <scope>NUCLEOTIDE SEQUENCE [LARGE SCALE GENOMIC DNA]</scope>
    <source>
        <strain evidence="1 2">BDV5040</strain>
    </source>
</reference>
<organism evidence="1 2">
    <name type="scientific">Bradyrhizobium commune</name>
    <dbReference type="NCBI Taxonomy" id="83627"/>
    <lineage>
        <taxon>Bacteria</taxon>
        <taxon>Pseudomonadati</taxon>
        <taxon>Pseudomonadota</taxon>
        <taxon>Alphaproteobacteria</taxon>
        <taxon>Hyphomicrobiales</taxon>
        <taxon>Nitrobacteraceae</taxon>
        <taxon>Bradyrhizobium</taxon>
    </lineage>
</organism>
<evidence type="ECO:0000313" key="2">
    <source>
        <dbReference type="Proteomes" id="UP000594621"/>
    </source>
</evidence>
<evidence type="ECO:0000313" key="1">
    <source>
        <dbReference type="EMBL" id="QPF93774.1"/>
    </source>
</evidence>
<keyword evidence="2" id="KW-1185">Reference proteome</keyword>
<accession>A0A7S9D9P7</accession>
<dbReference type="RefSeq" id="WP_195803281.1">
    <property type="nucleotide sequence ID" value="NZ_CP061379.1"/>
</dbReference>
<gene>
    <name evidence="1" type="ORF">IC761_11135</name>
</gene>